<name>A0ABY6Q910_9GAMM</name>
<reference evidence="3 4" key="1">
    <citation type="submission" date="2019-02" db="EMBL/GenBank/DDBJ databases">
        <title>Halieaceae_genomes.</title>
        <authorList>
            <person name="Li S.-H."/>
        </authorList>
    </citation>
    <scope>NUCLEOTIDE SEQUENCE [LARGE SCALE GENOMIC DNA]</scope>
    <source>
        <strain evidence="3 4">JH123</strain>
    </source>
</reference>
<accession>A0ABY6Q910</accession>
<dbReference type="SUPFAM" id="SSF53474">
    <property type="entry name" value="alpha/beta-Hydrolases"/>
    <property type="match status" value="1"/>
</dbReference>
<proteinExistence type="predicted"/>
<keyword evidence="4" id="KW-1185">Reference proteome</keyword>
<gene>
    <name evidence="3" type="ORF">E0F26_09930</name>
</gene>
<evidence type="ECO:0000313" key="4">
    <source>
        <dbReference type="Proteomes" id="UP001317963"/>
    </source>
</evidence>
<sequence>MTALRYGLYAVLLLGFIFGIALPWLGLKSGSEPLLDKRPSRAFEDIVIDSEGLRLEGWWMPATNPRAIVLFAHGAGSSRFSPFFNTLGFYDHLNSQGISVLTFDQRNHGNSEYTDGYLRMGATEYRDLQAANRWLQNRKSGDVPVIVCGLSMGGATAIYAIANGMSADGLLLFDPMLNTYDALAQGGYVGYGLSPALFKPMAWLAPYFWGLPRGKNDALRLGADLSLPIHIVQNKDDPITRAVWSETLAANNSSATLTYVPRIEPDHPCLADKGRWGTHASSYHCHPEWTMAEVERLLGRL</sequence>
<feature type="transmembrane region" description="Helical" evidence="1">
    <location>
        <begin position="6"/>
        <end position="27"/>
    </location>
</feature>
<dbReference type="GO" id="GO:0016787">
    <property type="term" value="F:hydrolase activity"/>
    <property type="evidence" value="ECO:0007669"/>
    <property type="project" value="UniProtKB-KW"/>
</dbReference>
<keyword evidence="3" id="KW-0378">Hydrolase</keyword>
<protein>
    <submittedName>
        <fullName evidence="3">Alpha/beta fold hydrolase</fullName>
    </submittedName>
</protein>
<dbReference type="InterPro" id="IPR022742">
    <property type="entry name" value="Hydrolase_4"/>
</dbReference>
<evidence type="ECO:0000259" key="2">
    <source>
        <dbReference type="Pfam" id="PF12146"/>
    </source>
</evidence>
<keyword evidence="1" id="KW-0472">Membrane</keyword>
<dbReference type="InterPro" id="IPR051044">
    <property type="entry name" value="MAG_DAG_Lipase"/>
</dbReference>
<organism evidence="3 4">
    <name type="scientific">Candidatus Paraluminiphilus aquimaris</name>
    <dbReference type="NCBI Taxonomy" id="2518994"/>
    <lineage>
        <taxon>Bacteria</taxon>
        <taxon>Pseudomonadati</taxon>
        <taxon>Pseudomonadota</taxon>
        <taxon>Gammaproteobacteria</taxon>
        <taxon>Cellvibrionales</taxon>
        <taxon>Halieaceae</taxon>
        <taxon>Candidatus Paraluminiphilus</taxon>
    </lineage>
</organism>
<dbReference type="Proteomes" id="UP001317963">
    <property type="component" value="Chromosome"/>
</dbReference>
<dbReference type="Gene3D" id="3.40.50.1820">
    <property type="entry name" value="alpha/beta hydrolase"/>
    <property type="match status" value="1"/>
</dbReference>
<dbReference type="PANTHER" id="PTHR11614">
    <property type="entry name" value="PHOSPHOLIPASE-RELATED"/>
    <property type="match status" value="1"/>
</dbReference>
<dbReference type="InterPro" id="IPR029058">
    <property type="entry name" value="AB_hydrolase_fold"/>
</dbReference>
<keyword evidence="1" id="KW-1133">Transmembrane helix</keyword>
<evidence type="ECO:0000313" key="3">
    <source>
        <dbReference type="EMBL" id="UZP75035.1"/>
    </source>
</evidence>
<evidence type="ECO:0000256" key="1">
    <source>
        <dbReference type="SAM" id="Phobius"/>
    </source>
</evidence>
<dbReference type="EMBL" id="CP036501">
    <property type="protein sequence ID" value="UZP75035.1"/>
    <property type="molecule type" value="Genomic_DNA"/>
</dbReference>
<dbReference type="Pfam" id="PF12146">
    <property type="entry name" value="Hydrolase_4"/>
    <property type="match status" value="1"/>
</dbReference>
<feature type="domain" description="Serine aminopeptidase S33" evidence="2">
    <location>
        <begin position="64"/>
        <end position="180"/>
    </location>
</feature>
<keyword evidence="1" id="KW-0812">Transmembrane</keyword>